<dbReference type="InterPro" id="IPR050471">
    <property type="entry name" value="AB_hydrolase"/>
</dbReference>
<keyword evidence="3" id="KW-1185">Reference proteome</keyword>
<dbReference type="PANTHER" id="PTHR43433:SF5">
    <property type="entry name" value="AB HYDROLASE-1 DOMAIN-CONTAINING PROTEIN"/>
    <property type="match status" value="1"/>
</dbReference>
<dbReference type="EMBL" id="JBHUMJ010000003">
    <property type="protein sequence ID" value="MFD2701880.1"/>
    <property type="molecule type" value="Genomic_DNA"/>
</dbReference>
<dbReference type="Pfam" id="PF00561">
    <property type="entry name" value="Abhydrolase_1"/>
    <property type="match status" value="1"/>
</dbReference>
<dbReference type="InterPro" id="IPR029058">
    <property type="entry name" value="AB_hydrolase_fold"/>
</dbReference>
<organism evidence="2 3">
    <name type="scientific">Paenibacillus shunpengii</name>
    <dbReference type="NCBI Taxonomy" id="2054424"/>
    <lineage>
        <taxon>Bacteria</taxon>
        <taxon>Bacillati</taxon>
        <taxon>Bacillota</taxon>
        <taxon>Bacilli</taxon>
        <taxon>Bacillales</taxon>
        <taxon>Paenibacillaceae</taxon>
        <taxon>Paenibacillus</taxon>
    </lineage>
</organism>
<sequence length="268" mass="30217">MPNVERNGIRIHYTQRGKGIPLILLMGLGADGSLWELHAAEYEKHYRCIRIDNRGAGGSDKPAGPYTTEQMAQDTLAVMDQLGIAKAHIAGISMGSAIAQHVALESPERVFSLSLHCSWMACDTYTRRIFETFRSAYDVLPIEEFQRLLQLFIFTPQYHEDHLDDLLLRQQAAAAAKGQMPVHAFQAQCDACLAHDTMGRLREIQVPVLLTVGDRDIFTPLSLTQLIQQEIPHAELAVFRGSGHTHHWDQLEEFNRLTTAFLMKQREA</sequence>
<gene>
    <name evidence="2" type="ORF">ACFSVM_15560</name>
</gene>
<dbReference type="GO" id="GO:0016787">
    <property type="term" value="F:hydrolase activity"/>
    <property type="evidence" value="ECO:0007669"/>
    <property type="project" value="UniProtKB-KW"/>
</dbReference>
<name>A0ABW5SR32_9BACL</name>
<dbReference type="SUPFAM" id="SSF53474">
    <property type="entry name" value="alpha/beta-Hydrolases"/>
    <property type="match status" value="1"/>
</dbReference>
<evidence type="ECO:0000313" key="2">
    <source>
        <dbReference type="EMBL" id="MFD2701880.1"/>
    </source>
</evidence>
<evidence type="ECO:0000313" key="3">
    <source>
        <dbReference type="Proteomes" id="UP001597540"/>
    </source>
</evidence>
<evidence type="ECO:0000259" key="1">
    <source>
        <dbReference type="Pfam" id="PF00561"/>
    </source>
</evidence>
<dbReference type="PRINTS" id="PR00111">
    <property type="entry name" value="ABHYDROLASE"/>
</dbReference>
<comment type="caution">
    <text evidence="2">The sequence shown here is derived from an EMBL/GenBank/DDBJ whole genome shotgun (WGS) entry which is preliminary data.</text>
</comment>
<keyword evidence="2" id="KW-0378">Hydrolase</keyword>
<reference evidence="3" key="1">
    <citation type="journal article" date="2019" name="Int. J. Syst. Evol. Microbiol.">
        <title>The Global Catalogue of Microorganisms (GCM) 10K type strain sequencing project: providing services to taxonomists for standard genome sequencing and annotation.</title>
        <authorList>
            <consortium name="The Broad Institute Genomics Platform"/>
            <consortium name="The Broad Institute Genome Sequencing Center for Infectious Disease"/>
            <person name="Wu L."/>
            <person name="Ma J."/>
        </authorList>
    </citation>
    <scope>NUCLEOTIDE SEQUENCE [LARGE SCALE GENOMIC DNA]</scope>
    <source>
        <strain evidence="3">KCTC 33849</strain>
    </source>
</reference>
<accession>A0ABW5SR32</accession>
<dbReference type="RefSeq" id="WP_076314755.1">
    <property type="nucleotide sequence ID" value="NZ_JBHUMJ010000003.1"/>
</dbReference>
<proteinExistence type="predicted"/>
<dbReference type="Gene3D" id="3.40.50.1820">
    <property type="entry name" value="alpha/beta hydrolase"/>
    <property type="match status" value="1"/>
</dbReference>
<dbReference type="InterPro" id="IPR000073">
    <property type="entry name" value="AB_hydrolase_1"/>
</dbReference>
<dbReference type="PANTHER" id="PTHR43433">
    <property type="entry name" value="HYDROLASE, ALPHA/BETA FOLD FAMILY PROTEIN"/>
    <property type="match status" value="1"/>
</dbReference>
<dbReference type="Proteomes" id="UP001597540">
    <property type="component" value="Unassembled WGS sequence"/>
</dbReference>
<protein>
    <submittedName>
        <fullName evidence="2">Alpha/beta fold hydrolase</fullName>
    </submittedName>
</protein>
<feature type="domain" description="AB hydrolase-1" evidence="1">
    <location>
        <begin position="21"/>
        <end position="249"/>
    </location>
</feature>